<protein>
    <submittedName>
        <fullName evidence="2">Uncharacterized protein</fullName>
    </submittedName>
</protein>
<dbReference type="EMBL" id="FQZA01000001">
    <property type="protein sequence ID" value="SHI34365.1"/>
    <property type="molecule type" value="Genomic_DNA"/>
</dbReference>
<name>A0A1M6AD03_9RHOB</name>
<dbReference type="RefSeq" id="WP_073125403.1">
    <property type="nucleotide sequence ID" value="NZ_FQZA01000001.1"/>
</dbReference>
<proteinExistence type="predicted"/>
<keyword evidence="1" id="KW-0472">Membrane</keyword>
<keyword evidence="1" id="KW-1133">Transmembrane helix</keyword>
<dbReference type="STRING" id="313368.SAMN04488012_10182"/>
<dbReference type="AlphaFoldDB" id="A0A1M6AD03"/>
<keyword evidence="1" id="KW-0812">Transmembrane</keyword>
<keyword evidence="3" id="KW-1185">Reference proteome</keyword>
<dbReference type="Proteomes" id="UP000184040">
    <property type="component" value="Unassembled WGS sequence"/>
</dbReference>
<feature type="transmembrane region" description="Helical" evidence="1">
    <location>
        <begin position="47"/>
        <end position="67"/>
    </location>
</feature>
<feature type="transmembrane region" description="Helical" evidence="1">
    <location>
        <begin position="73"/>
        <end position="94"/>
    </location>
</feature>
<evidence type="ECO:0000313" key="3">
    <source>
        <dbReference type="Proteomes" id="UP000184040"/>
    </source>
</evidence>
<gene>
    <name evidence="2" type="ORF">SAMN04488012_10182</name>
</gene>
<evidence type="ECO:0000313" key="2">
    <source>
        <dbReference type="EMBL" id="SHI34365.1"/>
    </source>
</evidence>
<evidence type="ECO:0000256" key="1">
    <source>
        <dbReference type="SAM" id="Phobius"/>
    </source>
</evidence>
<accession>A0A1M6AD03</accession>
<organism evidence="2 3">
    <name type="scientific">Palleronia salina</name>
    <dbReference type="NCBI Taxonomy" id="313368"/>
    <lineage>
        <taxon>Bacteria</taxon>
        <taxon>Pseudomonadati</taxon>
        <taxon>Pseudomonadota</taxon>
        <taxon>Alphaproteobacteria</taxon>
        <taxon>Rhodobacterales</taxon>
        <taxon>Roseobacteraceae</taxon>
        <taxon>Palleronia</taxon>
    </lineage>
</organism>
<sequence>MILSFLKRHYNRSMVEHLRLEKCEEAVVLHRDTWITRNARMVEGGMLVAAAGLGAMAIGMWVLPGAVWQAPLIVLKAAVSIAGLWAAALLARAARQGVQVAARIDRRAGRLEIVQSAFNGAPQVIERIPLCRIESFFILREGRAASHLYARLAEGRDAIYLGSDDDPALERLHAQLSGASVRTTEAMLTSLVGRARIREARSFG</sequence>
<reference evidence="2 3" key="1">
    <citation type="submission" date="2016-11" db="EMBL/GenBank/DDBJ databases">
        <authorList>
            <person name="Jaros S."/>
            <person name="Januszkiewicz K."/>
            <person name="Wedrychowicz H."/>
        </authorList>
    </citation>
    <scope>NUCLEOTIDE SEQUENCE [LARGE SCALE GENOMIC DNA]</scope>
    <source>
        <strain evidence="2 3">DSM 26892</strain>
    </source>
</reference>